<evidence type="ECO:0000313" key="11">
    <source>
        <dbReference type="Proteomes" id="UP000321570"/>
    </source>
</evidence>
<dbReference type="InterPro" id="IPR012501">
    <property type="entry name" value="Vps54_C"/>
</dbReference>
<dbReference type="GO" id="GO:0042147">
    <property type="term" value="P:retrograde transport, endosome to Golgi"/>
    <property type="evidence" value="ECO:0007669"/>
    <property type="project" value="InterPro"/>
</dbReference>
<keyword evidence="6" id="KW-0333">Golgi apparatus</keyword>
<gene>
    <name evidence="10" type="ORF">WMSIL1_LOCUS3754</name>
</gene>
<dbReference type="GO" id="GO:0005829">
    <property type="term" value="C:cytosol"/>
    <property type="evidence" value="ECO:0007669"/>
    <property type="project" value="GOC"/>
</dbReference>
<dbReference type="Pfam" id="PF07928">
    <property type="entry name" value="Vps54"/>
    <property type="match status" value="1"/>
</dbReference>
<evidence type="ECO:0000256" key="4">
    <source>
        <dbReference type="ARBA" id="ARBA00022448"/>
    </source>
</evidence>
<dbReference type="Pfam" id="PF10475">
    <property type="entry name" value="Vps54_N"/>
    <property type="match status" value="1"/>
</dbReference>
<name>A0A564Y8W4_HYMDI</name>
<dbReference type="Proteomes" id="UP000321570">
    <property type="component" value="Unassembled WGS sequence"/>
</dbReference>
<dbReference type="InterPro" id="IPR019515">
    <property type="entry name" value="VPS54_N"/>
</dbReference>
<dbReference type="PANTHER" id="PTHR12965">
    <property type="entry name" value="VACUOLAR PROTEIN SORTING 54"/>
    <property type="match status" value="1"/>
</dbReference>
<evidence type="ECO:0000259" key="9">
    <source>
        <dbReference type="Pfam" id="PF10475"/>
    </source>
</evidence>
<dbReference type="GO" id="GO:0006896">
    <property type="term" value="P:Golgi to vacuole transport"/>
    <property type="evidence" value="ECO:0007669"/>
    <property type="project" value="TreeGrafter"/>
</dbReference>
<keyword evidence="7" id="KW-0175">Coiled coil</keyword>
<evidence type="ECO:0000256" key="6">
    <source>
        <dbReference type="ARBA" id="ARBA00023034"/>
    </source>
</evidence>
<protein>
    <recommendedName>
        <fullName evidence="3">Vacuolar protein sorting-associated protein 54</fullName>
    </recommendedName>
</protein>
<dbReference type="GO" id="GO:0015031">
    <property type="term" value="P:protein transport"/>
    <property type="evidence" value="ECO:0007669"/>
    <property type="project" value="UniProtKB-KW"/>
</dbReference>
<evidence type="ECO:0000256" key="2">
    <source>
        <dbReference type="ARBA" id="ARBA00009150"/>
    </source>
</evidence>
<dbReference type="InterPro" id="IPR039745">
    <property type="entry name" value="Vps54"/>
</dbReference>
<dbReference type="GO" id="GO:0019905">
    <property type="term" value="F:syntaxin binding"/>
    <property type="evidence" value="ECO:0007669"/>
    <property type="project" value="TreeGrafter"/>
</dbReference>
<comment type="similarity">
    <text evidence="2">Belongs to the VPS54 family.</text>
</comment>
<evidence type="ECO:0000256" key="3">
    <source>
        <dbReference type="ARBA" id="ARBA00017665"/>
    </source>
</evidence>
<organism evidence="10 11">
    <name type="scientific">Hymenolepis diminuta</name>
    <name type="common">Rat tapeworm</name>
    <dbReference type="NCBI Taxonomy" id="6216"/>
    <lineage>
        <taxon>Eukaryota</taxon>
        <taxon>Metazoa</taxon>
        <taxon>Spiralia</taxon>
        <taxon>Lophotrochozoa</taxon>
        <taxon>Platyhelminthes</taxon>
        <taxon>Cestoda</taxon>
        <taxon>Eucestoda</taxon>
        <taxon>Cyclophyllidea</taxon>
        <taxon>Hymenolepididae</taxon>
        <taxon>Hymenolepis</taxon>
    </lineage>
</organism>
<dbReference type="EMBL" id="CABIJS010000111">
    <property type="protein sequence ID" value="VUZ43712.1"/>
    <property type="molecule type" value="Genomic_DNA"/>
</dbReference>
<keyword evidence="5" id="KW-0653">Protein transport</keyword>
<evidence type="ECO:0000259" key="8">
    <source>
        <dbReference type="Pfam" id="PF07928"/>
    </source>
</evidence>
<dbReference type="PANTHER" id="PTHR12965:SF0">
    <property type="entry name" value="VACUOLAR PROTEIN SORTING-ASSOCIATED PROTEIN 54"/>
    <property type="match status" value="1"/>
</dbReference>
<feature type="domain" description="Vacuolar protein sorting-associated protein 54 C-terminal" evidence="8">
    <location>
        <begin position="676"/>
        <end position="826"/>
    </location>
</feature>
<feature type="domain" description="Vacuolar protein sorting-associated protein 54 N-terminal" evidence="9">
    <location>
        <begin position="235"/>
        <end position="455"/>
    </location>
</feature>
<accession>A0A564Y8W4</accession>
<evidence type="ECO:0000256" key="1">
    <source>
        <dbReference type="ARBA" id="ARBA00004601"/>
    </source>
</evidence>
<dbReference type="GO" id="GO:0000938">
    <property type="term" value="C:GARP complex"/>
    <property type="evidence" value="ECO:0007669"/>
    <property type="project" value="InterPro"/>
</dbReference>
<dbReference type="Gene3D" id="1.20.1280.130">
    <property type="match status" value="1"/>
</dbReference>
<evidence type="ECO:0000313" key="10">
    <source>
        <dbReference type="EMBL" id="VUZ43712.1"/>
    </source>
</evidence>
<reference evidence="10 11" key="1">
    <citation type="submission" date="2019-07" db="EMBL/GenBank/DDBJ databases">
        <authorList>
            <person name="Jastrzebski P J."/>
            <person name="Paukszto L."/>
            <person name="Jastrzebski P J."/>
        </authorList>
    </citation>
    <scope>NUCLEOTIDE SEQUENCE [LARGE SCALE GENOMIC DNA]</scope>
    <source>
        <strain evidence="10 11">WMS-il1</strain>
    </source>
</reference>
<comment type="subcellular location">
    <subcellularLocation>
        <location evidence="1">Golgi apparatus</location>
        <location evidence="1">trans-Golgi network</location>
    </subcellularLocation>
</comment>
<sequence length="945" mass="106990">MNKVWICESCSNQNFDNSGNASQSFSTQEELIQHITHHHLSKKIEHGRTVFMCTYGPSGICSKLNSIYSNTQSSTSFESEYEYERHLVTKHLIGSVQSNNLSRFKKNSFLEPPSHSWTQYDSVVNMAAILNDPTDRQLDIFSRYWGEAFERAAVPPLRFPVITEEHFFPYLCILSKRKKSSPIPQTPSTPRHSESLNKEMESVYCSLDFKLSDPETFNRVIPLHLRRQCSNLRDIFTHQSDKLSQHLDFVELAIVNHVSERSPVFFESVRAHDVVKDQLSQTISQVNAVKTRLKEVDSIYCRSVEQVVKLSRRRENLKKVLANLQMILSVHAAQPTIQSLLQNNDFCSALDLISNTRESLTAINNTAEIVCLRHLDAQLTEIEKFINNMVGSEFDVALHSFFNAPKSETGVDANSITEALLPSILGLVRIGQVNFVVAIEKEVQQALNETLEKCHVSLQSGESDHASEDSNTVPLESESFNVWLGKLKTVCLILENLLTRAKLIVESISSTSVGEEHSARLRGLYWKTANRGQQKLSSMISSHLRRTRQLQVSRPIASSEDFVAFAQLIEDFHERAIIPAWQCYRPGLPLVNQSMALRNLAATQAAILVKNFHDDRCRILNKALDQETWRPAERVLDPALSGLLNHLLTHHELKDPPADNPNVQTPNSTKLLLQGETYVVVDTVFTLIPLIFDYLRLGEQLATWPLQLQDIQQNLSKFLALFNSRSCKLVLGAEALERQILKKIVARNMALVARSLDFLLVLIPVLNMYFERIYFKSVKLKTGGQNSGGEDQKGLPRFADPFHDVKQAIQSHISQVLDMLTGLLATRISRTMQTWQPRPPTPSAEMRQVCQAISKLTESTSEILSEVMLNNLLIRSHVEFKASLRQRLTGLGVYPDGGPQQGLVNSELVFYMNFFCGLTSSLRNYKDECDEIWPSRNFASTAEQN</sequence>
<dbReference type="AlphaFoldDB" id="A0A564Y8W4"/>
<evidence type="ECO:0000256" key="7">
    <source>
        <dbReference type="ARBA" id="ARBA00023054"/>
    </source>
</evidence>
<proteinExistence type="inferred from homology"/>
<keyword evidence="4" id="KW-0813">Transport</keyword>
<evidence type="ECO:0000256" key="5">
    <source>
        <dbReference type="ARBA" id="ARBA00022927"/>
    </source>
</evidence>
<keyword evidence="11" id="KW-1185">Reference proteome</keyword>